<evidence type="ECO:0000313" key="2">
    <source>
        <dbReference type="Proteomes" id="UP000236075"/>
    </source>
</evidence>
<comment type="caution">
    <text evidence="1">The sequence shown here is derived from an EMBL/GenBank/DDBJ whole genome shotgun (WGS) entry which is preliminary data.</text>
</comment>
<proteinExistence type="predicted"/>
<evidence type="ECO:0000313" key="1">
    <source>
        <dbReference type="EMBL" id="PND04217.1"/>
    </source>
</evidence>
<sequence>MLAFRSFPAPDSGEGFRKHLARFYRFEERMRRFTGGDEGKKGHGFRGDGVFFFLPLFCFWPIRAAPRGFPQATEPFRSCSGAALEVQERRPFGGGEDAPSLCFLSC</sequence>
<organism evidence="1 2">
    <name type="scientific">Akkermansia muciniphila</name>
    <dbReference type="NCBI Taxonomy" id="239935"/>
    <lineage>
        <taxon>Bacteria</taxon>
        <taxon>Pseudomonadati</taxon>
        <taxon>Verrucomicrobiota</taxon>
        <taxon>Verrucomicrobiia</taxon>
        <taxon>Verrucomicrobiales</taxon>
        <taxon>Akkermansiaceae</taxon>
        <taxon>Akkermansia</taxon>
    </lineage>
</organism>
<dbReference type="AlphaFoldDB" id="A0AAX0WL96"/>
<accession>A0AAX0WL96</accession>
<gene>
    <name evidence="1" type="ORF">CXT95_05520</name>
</gene>
<dbReference type="EMBL" id="PJLB01000005">
    <property type="protein sequence ID" value="PND04217.1"/>
    <property type="molecule type" value="Genomic_DNA"/>
</dbReference>
<name>A0AAX0WL96_9BACT</name>
<reference evidence="1 2" key="1">
    <citation type="journal article" date="2017" name="BMC Genomics">
        <title>Genome sequencing of 39 Akkermansia muciniphila isolates reveals its population structure, genomic and functional diverisity, and global distribution in mammalian gut microbiotas.</title>
        <authorList>
            <person name="Guo X."/>
            <person name="Li S."/>
            <person name="Zhang J."/>
            <person name="Wu F."/>
            <person name="Li X."/>
            <person name="Wu D."/>
            <person name="Zhang M."/>
            <person name="Ou Z."/>
            <person name="Jie Z."/>
            <person name="Yan Q."/>
            <person name="Li P."/>
            <person name="Yi J."/>
            <person name="Peng Y."/>
        </authorList>
    </citation>
    <scope>NUCLEOTIDE SEQUENCE [LARGE SCALE GENOMIC DNA]</scope>
    <source>
        <strain evidence="1 2">GP28</strain>
    </source>
</reference>
<protein>
    <submittedName>
        <fullName evidence="1">Uncharacterized protein</fullName>
    </submittedName>
</protein>
<dbReference type="Proteomes" id="UP000236075">
    <property type="component" value="Unassembled WGS sequence"/>
</dbReference>